<dbReference type="EMBL" id="QEQD01000008">
    <property type="protein sequence ID" value="RDF01847.1"/>
    <property type="molecule type" value="Genomic_DNA"/>
</dbReference>
<dbReference type="AlphaFoldDB" id="A0A369ZCQ8"/>
<protein>
    <submittedName>
        <fullName evidence="1">Uncharacterized protein</fullName>
    </submittedName>
</protein>
<proteinExistence type="predicted"/>
<dbReference type="Proteomes" id="UP000253999">
    <property type="component" value="Unassembled WGS sequence"/>
</dbReference>
<reference evidence="1 2" key="1">
    <citation type="submission" date="2018-05" db="EMBL/GenBank/DDBJ databases">
        <title>Draft Genome Sequences for a Diverse set of 7 Haemophilus Species.</title>
        <authorList>
            <person name="Nichols M."/>
            <person name="Topaz N."/>
            <person name="Wang X."/>
            <person name="Wang X."/>
            <person name="Boxrud D."/>
        </authorList>
    </citation>
    <scope>NUCLEOTIDE SEQUENCE [LARGE SCALE GENOMIC DNA]</scope>
    <source>
        <strain evidence="1 2">C2010039593</strain>
    </source>
</reference>
<accession>A0A369ZCQ8</accession>
<name>A0A369ZCQ8_HAEPH</name>
<comment type="caution">
    <text evidence="1">The sequence shown here is derived from an EMBL/GenBank/DDBJ whole genome shotgun (WGS) entry which is preliminary data.</text>
</comment>
<evidence type="ECO:0000313" key="1">
    <source>
        <dbReference type="EMBL" id="RDF01847.1"/>
    </source>
</evidence>
<gene>
    <name evidence="1" type="ORF">DPV98_07905</name>
</gene>
<sequence length="67" mass="7879">MGYKAHSGFSFLEIHMKLFLISLIPKIVKPKMKKKDIKIPEITDFSPEAFKKNRKRDGYLLKQMPVK</sequence>
<evidence type="ECO:0000313" key="2">
    <source>
        <dbReference type="Proteomes" id="UP000253999"/>
    </source>
</evidence>
<organism evidence="1 2">
    <name type="scientific">Haemophilus parahaemolyticus</name>
    <dbReference type="NCBI Taxonomy" id="735"/>
    <lineage>
        <taxon>Bacteria</taxon>
        <taxon>Pseudomonadati</taxon>
        <taxon>Pseudomonadota</taxon>
        <taxon>Gammaproteobacteria</taxon>
        <taxon>Pasteurellales</taxon>
        <taxon>Pasteurellaceae</taxon>
        <taxon>Haemophilus</taxon>
    </lineage>
</organism>